<dbReference type="PANTHER" id="PTHR10900:SF77">
    <property type="entry name" value="FI19380P1"/>
    <property type="match status" value="1"/>
</dbReference>
<protein>
    <recommendedName>
        <fullName evidence="3">FAS1 domain-containing protein</fullName>
    </recommendedName>
</protein>
<proteinExistence type="predicted"/>
<evidence type="ECO:0000256" key="2">
    <source>
        <dbReference type="SAM" id="Phobius"/>
    </source>
</evidence>
<evidence type="ECO:0000313" key="4">
    <source>
        <dbReference type="EMBL" id="KAL2066310.1"/>
    </source>
</evidence>
<comment type="caution">
    <text evidence="4">The sequence shown here is derived from an EMBL/GenBank/DDBJ whole genome shotgun (WGS) entry which is preliminary data.</text>
</comment>
<feature type="domain" description="FAS1" evidence="3">
    <location>
        <begin position="5"/>
        <end position="152"/>
    </location>
</feature>
<evidence type="ECO:0000313" key="5">
    <source>
        <dbReference type="Proteomes" id="UP001595075"/>
    </source>
</evidence>
<dbReference type="InterPro" id="IPR036378">
    <property type="entry name" value="FAS1_dom_sf"/>
</dbReference>
<name>A0ABR4C979_9HELO</name>
<dbReference type="InterPro" id="IPR050904">
    <property type="entry name" value="Adhesion/Biosynth-related"/>
</dbReference>
<keyword evidence="2" id="KW-0812">Transmembrane</keyword>
<dbReference type="EMBL" id="JAZHXI010000011">
    <property type="protein sequence ID" value="KAL2066310.1"/>
    <property type="molecule type" value="Genomic_DNA"/>
</dbReference>
<dbReference type="PROSITE" id="PS50213">
    <property type="entry name" value="FAS1"/>
    <property type="match status" value="2"/>
</dbReference>
<keyword evidence="2" id="KW-1133">Transmembrane helix</keyword>
<evidence type="ECO:0000259" key="3">
    <source>
        <dbReference type="PROSITE" id="PS50213"/>
    </source>
</evidence>
<dbReference type="InterPro" id="IPR000782">
    <property type="entry name" value="FAS1_domain"/>
</dbReference>
<sequence>MSSNPSQCLETIQRNSELSFLYSYINASSALSNLLTSAREFTLLAPTNLAIKEWISSQGNVSQEVIDSTMTYHLLNGSFPSVSFTKKPQFVQSYLTNPSYSNVTIAPAAGQRVGILADSDESLNVLSGNISSITSKDVICLGGLIHLIDEVLSIPTIVADLVVRANLNYFVAILNRSNFLSLGENQLAEFISNASYTANMTFFVPNSQAALTRFSDVLSVNLTADELGAFFNYHIFPNTVAYSPSLTNGTTLRSQQGTNVTITTNNGDIYVNSAKVIATDYLAANGVLHVIDSILDHSNTSIPSFITLAGSNSSTVQKPMPTASASSTGLSTGAKIAIGVVIPVVVLALMGVLAFFFRHRKRKSTSASAPNLVVDSNEGNEKRELDTGVPVGRELDGNEPARELDEGNALLEMESPGAAWCETSHSSADAYAIRM</sequence>
<keyword evidence="5" id="KW-1185">Reference proteome</keyword>
<dbReference type="SMART" id="SM00554">
    <property type="entry name" value="FAS1"/>
    <property type="match status" value="2"/>
</dbReference>
<gene>
    <name evidence="4" type="ORF">VTL71DRAFT_2381</name>
</gene>
<dbReference type="Gene3D" id="2.30.180.10">
    <property type="entry name" value="FAS1 domain"/>
    <property type="match status" value="2"/>
</dbReference>
<organism evidence="4 5">
    <name type="scientific">Oculimacula yallundae</name>
    <dbReference type="NCBI Taxonomy" id="86028"/>
    <lineage>
        <taxon>Eukaryota</taxon>
        <taxon>Fungi</taxon>
        <taxon>Dikarya</taxon>
        <taxon>Ascomycota</taxon>
        <taxon>Pezizomycotina</taxon>
        <taxon>Leotiomycetes</taxon>
        <taxon>Helotiales</taxon>
        <taxon>Ploettnerulaceae</taxon>
        <taxon>Oculimacula</taxon>
    </lineage>
</organism>
<feature type="domain" description="FAS1" evidence="3">
    <location>
        <begin position="154"/>
        <end position="295"/>
    </location>
</feature>
<dbReference type="Proteomes" id="UP001595075">
    <property type="component" value="Unassembled WGS sequence"/>
</dbReference>
<keyword evidence="2" id="KW-0472">Membrane</keyword>
<feature type="transmembrane region" description="Helical" evidence="2">
    <location>
        <begin position="336"/>
        <end position="357"/>
    </location>
</feature>
<accession>A0ABR4C979</accession>
<dbReference type="PANTHER" id="PTHR10900">
    <property type="entry name" value="PERIOSTIN-RELATED"/>
    <property type="match status" value="1"/>
</dbReference>
<dbReference type="SUPFAM" id="SSF82153">
    <property type="entry name" value="FAS1 domain"/>
    <property type="match status" value="2"/>
</dbReference>
<feature type="region of interest" description="Disordered" evidence="1">
    <location>
        <begin position="367"/>
        <end position="400"/>
    </location>
</feature>
<dbReference type="Pfam" id="PF02469">
    <property type="entry name" value="Fasciclin"/>
    <property type="match status" value="2"/>
</dbReference>
<reference evidence="4 5" key="1">
    <citation type="journal article" date="2024" name="Commun. Biol.">
        <title>Comparative genomic analysis of thermophilic fungi reveals convergent evolutionary adaptations and gene losses.</title>
        <authorList>
            <person name="Steindorff A.S."/>
            <person name="Aguilar-Pontes M.V."/>
            <person name="Robinson A.J."/>
            <person name="Andreopoulos B."/>
            <person name="LaButti K."/>
            <person name="Kuo A."/>
            <person name="Mondo S."/>
            <person name="Riley R."/>
            <person name="Otillar R."/>
            <person name="Haridas S."/>
            <person name="Lipzen A."/>
            <person name="Grimwood J."/>
            <person name="Schmutz J."/>
            <person name="Clum A."/>
            <person name="Reid I.D."/>
            <person name="Moisan M.C."/>
            <person name="Butler G."/>
            <person name="Nguyen T.T.M."/>
            <person name="Dewar K."/>
            <person name="Conant G."/>
            <person name="Drula E."/>
            <person name="Henrissat B."/>
            <person name="Hansel C."/>
            <person name="Singer S."/>
            <person name="Hutchinson M.I."/>
            <person name="de Vries R.P."/>
            <person name="Natvig D.O."/>
            <person name="Powell A.J."/>
            <person name="Tsang A."/>
            <person name="Grigoriev I.V."/>
        </authorList>
    </citation>
    <scope>NUCLEOTIDE SEQUENCE [LARGE SCALE GENOMIC DNA]</scope>
    <source>
        <strain evidence="4 5">CBS 494.80</strain>
    </source>
</reference>
<evidence type="ECO:0000256" key="1">
    <source>
        <dbReference type="SAM" id="MobiDB-lite"/>
    </source>
</evidence>